<feature type="compositionally biased region" description="Basic residues" evidence="12">
    <location>
        <begin position="175"/>
        <end position="184"/>
    </location>
</feature>
<dbReference type="InterPro" id="IPR001863">
    <property type="entry name" value="Glypican"/>
</dbReference>
<dbReference type="InterPro" id="IPR019803">
    <property type="entry name" value="Glypican_CS"/>
</dbReference>
<dbReference type="STRING" id="188477.A0A433T728"/>
<dbReference type="GO" id="GO:0098552">
    <property type="term" value="C:side of membrane"/>
    <property type="evidence" value="ECO:0007669"/>
    <property type="project" value="UniProtKB-KW"/>
</dbReference>
<dbReference type="OrthoDB" id="10010764at2759"/>
<dbReference type="GO" id="GO:0005886">
    <property type="term" value="C:plasma membrane"/>
    <property type="evidence" value="ECO:0007669"/>
    <property type="project" value="UniProtKB-SubCell"/>
</dbReference>
<dbReference type="GO" id="GO:0016477">
    <property type="term" value="P:cell migration"/>
    <property type="evidence" value="ECO:0007669"/>
    <property type="project" value="TreeGrafter"/>
</dbReference>
<evidence type="ECO:0000256" key="11">
    <source>
        <dbReference type="RuleBase" id="RU003518"/>
    </source>
</evidence>
<accession>A0A433T728</accession>
<keyword evidence="5" id="KW-0732">Signal</keyword>
<dbReference type="GO" id="GO:0009966">
    <property type="term" value="P:regulation of signal transduction"/>
    <property type="evidence" value="ECO:0007669"/>
    <property type="project" value="InterPro"/>
</dbReference>
<gene>
    <name evidence="13" type="ORF">EGW08_014890</name>
</gene>
<evidence type="ECO:0000256" key="2">
    <source>
        <dbReference type="ARBA" id="ARBA00010260"/>
    </source>
</evidence>
<feature type="region of interest" description="Disordered" evidence="12">
    <location>
        <begin position="474"/>
        <end position="496"/>
    </location>
</feature>
<dbReference type="PROSITE" id="PS01207">
    <property type="entry name" value="GLYPICAN"/>
    <property type="match status" value="1"/>
</dbReference>
<dbReference type="GO" id="GO:0005576">
    <property type="term" value="C:extracellular region"/>
    <property type="evidence" value="ECO:0007669"/>
    <property type="project" value="TreeGrafter"/>
</dbReference>
<keyword evidence="9" id="KW-0357">Heparan sulfate</keyword>
<evidence type="ECO:0000256" key="5">
    <source>
        <dbReference type="ARBA" id="ARBA00022729"/>
    </source>
</evidence>
<dbReference type="AlphaFoldDB" id="A0A433T728"/>
<keyword evidence="10" id="KW-0449">Lipoprotein</keyword>
<evidence type="ECO:0000256" key="10">
    <source>
        <dbReference type="ARBA" id="ARBA00023288"/>
    </source>
</evidence>
<dbReference type="EMBL" id="RQTK01000587">
    <property type="protein sequence ID" value="RUS77353.1"/>
    <property type="molecule type" value="Genomic_DNA"/>
</dbReference>
<dbReference type="Pfam" id="PF01153">
    <property type="entry name" value="Glypican"/>
    <property type="match status" value="2"/>
</dbReference>
<dbReference type="GO" id="GO:0009986">
    <property type="term" value="C:cell surface"/>
    <property type="evidence" value="ECO:0007669"/>
    <property type="project" value="TreeGrafter"/>
</dbReference>
<feature type="compositionally biased region" description="Basic residues" evidence="12">
    <location>
        <begin position="410"/>
        <end position="425"/>
    </location>
</feature>
<proteinExistence type="inferred from homology"/>
<keyword evidence="7" id="KW-0472">Membrane</keyword>
<feature type="region of interest" description="Disordered" evidence="12">
    <location>
        <begin position="394"/>
        <end position="432"/>
    </location>
</feature>
<evidence type="ECO:0000256" key="8">
    <source>
        <dbReference type="ARBA" id="ARBA00023180"/>
    </source>
</evidence>
<evidence type="ECO:0000256" key="6">
    <source>
        <dbReference type="ARBA" id="ARBA00022974"/>
    </source>
</evidence>
<protein>
    <recommendedName>
        <fullName evidence="15">Glypican-1</fullName>
    </recommendedName>
</protein>
<feature type="compositionally biased region" description="Low complexity" evidence="12">
    <location>
        <begin position="139"/>
        <end position="151"/>
    </location>
</feature>
<evidence type="ECO:0000313" key="14">
    <source>
        <dbReference type="Proteomes" id="UP000271974"/>
    </source>
</evidence>
<keyword evidence="14" id="KW-1185">Reference proteome</keyword>
<evidence type="ECO:0000256" key="4">
    <source>
        <dbReference type="ARBA" id="ARBA00022622"/>
    </source>
</evidence>
<keyword evidence="8" id="KW-0325">Glycoprotein</keyword>
<dbReference type="GO" id="GO:1905475">
    <property type="term" value="P:regulation of protein localization to membrane"/>
    <property type="evidence" value="ECO:0007669"/>
    <property type="project" value="TreeGrafter"/>
</dbReference>
<dbReference type="PANTHER" id="PTHR10822:SF30">
    <property type="entry name" value="DALLY-LIKE, ISOFORM A"/>
    <property type="match status" value="1"/>
</dbReference>
<name>A0A433T728_ELYCH</name>
<organism evidence="13 14">
    <name type="scientific">Elysia chlorotica</name>
    <name type="common">Eastern emerald elysia</name>
    <name type="synonym">Sea slug</name>
    <dbReference type="NCBI Taxonomy" id="188477"/>
    <lineage>
        <taxon>Eukaryota</taxon>
        <taxon>Metazoa</taxon>
        <taxon>Spiralia</taxon>
        <taxon>Lophotrochozoa</taxon>
        <taxon>Mollusca</taxon>
        <taxon>Gastropoda</taxon>
        <taxon>Heterobranchia</taxon>
        <taxon>Euthyneura</taxon>
        <taxon>Panpulmonata</taxon>
        <taxon>Sacoglossa</taxon>
        <taxon>Placobranchoidea</taxon>
        <taxon>Plakobranchidae</taxon>
        <taxon>Elysia</taxon>
    </lineage>
</organism>
<comment type="subcellular location">
    <subcellularLocation>
        <location evidence="1">Cell membrane</location>
        <topology evidence="1">Lipid-anchor</topology>
        <topology evidence="1">GPI-anchor</topology>
    </subcellularLocation>
</comment>
<keyword evidence="3" id="KW-1003">Cell membrane</keyword>
<keyword evidence="6" id="KW-0654">Proteoglycan</keyword>
<evidence type="ECO:0000256" key="9">
    <source>
        <dbReference type="ARBA" id="ARBA00023207"/>
    </source>
</evidence>
<dbReference type="Proteomes" id="UP000271974">
    <property type="component" value="Unassembled WGS sequence"/>
</dbReference>
<comment type="caution">
    <text evidence="13">The sequence shown here is derived from an EMBL/GenBank/DDBJ whole genome shotgun (WGS) entry which is preliminary data.</text>
</comment>
<comment type="similarity">
    <text evidence="2 11">Belongs to the glypican family.</text>
</comment>
<dbReference type="GO" id="GO:0045202">
    <property type="term" value="C:synapse"/>
    <property type="evidence" value="ECO:0007669"/>
    <property type="project" value="TreeGrafter"/>
</dbReference>
<evidence type="ECO:0000256" key="1">
    <source>
        <dbReference type="ARBA" id="ARBA00004609"/>
    </source>
</evidence>
<evidence type="ECO:0008006" key="15">
    <source>
        <dbReference type="Google" id="ProtNLM"/>
    </source>
</evidence>
<feature type="region of interest" description="Disordered" evidence="12">
    <location>
        <begin position="111"/>
        <end position="189"/>
    </location>
</feature>
<keyword evidence="4" id="KW-0336">GPI-anchor</keyword>
<feature type="region of interest" description="Disordered" evidence="12">
    <location>
        <begin position="327"/>
        <end position="361"/>
    </location>
</feature>
<feature type="compositionally biased region" description="Acidic residues" evidence="12">
    <location>
        <begin position="327"/>
        <end position="341"/>
    </location>
</feature>
<dbReference type="PANTHER" id="PTHR10822">
    <property type="entry name" value="GLYPICAN"/>
    <property type="match status" value="1"/>
</dbReference>
<evidence type="ECO:0000256" key="3">
    <source>
        <dbReference type="ARBA" id="ARBA00022475"/>
    </source>
</evidence>
<reference evidence="13 14" key="1">
    <citation type="submission" date="2019-01" db="EMBL/GenBank/DDBJ databases">
        <title>A draft genome assembly of the solar-powered sea slug Elysia chlorotica.</title>
        <authorList>
            <person name="Cai H."/>
            <person name="Li Q."/>
            <person name="Fang X."/>
            <person name="Li J."/>
            <person name="Curtis N.E."/>
            <person name="Altenburger A."/>
            <person name="Shibata T."/>
            <person name="Feng M."/>
            <person name="Maeda T."/>
            <person name="Schwartz J.A."/>
            <person name="Shigenobu S."/>
            <person name="Lundholm N."/>
            <person name="Nishiyama T."/>
            <person name="Yang H."/>
            <person name="Hasebe M."/>
            <person name="Li S."/>
            <person name="Pierce S.K."/>
            <person name="Wang J."/>
        </authorList>
    </citation>
    <scope>NUCLEOTIDE SEQUENCE [LARGE SCALE GENOMIC DNA]</scope>
    <source>
        <strain evidence="13">EC2010</strain>
        <tissue evidence="13">Whole organism of an adult</tissue>
    </source>
</reference>
<feature type="compositionally biased region" description="Acidic residues" evidence="12">
    <location>
        <begin position="351"/>
        <end position="361"/>
    </location>
</feature>
<evidence type="ECO:0000313" key="13">
    <source>
        <dbReference type="EMBL" id="RUS77353.1"/>
    </source>
</evidence>
<sequence length="532" mass="58391">MAPTDSCVKAIVRMTYCPVCRGLTSTKPCSFYCLNIMKGCLANHAELNDDWNKYVDALNKLAERLDGPFNIESVVAPIDVDISNAIMNMQETGVAFTQEVVKECGEINQLKQHHLPPMPRSKREAQGPQGAHRFDYPTSSSSHSAHNNHQSPLTQEHTFDLRRQQRPSPPQGAGGRKKGGRARQGKQDCKASGTCLDRLVKDLKDKLKPAKDFWVSLPYMVCQEERLAADATVQDDCWNGTDRARYVAEVQEDGVLRQINNPEVEVDVQVVNSVFNRQRIQLQHITSKLNSAYEGKHVEWDETGMETFVGGSGSGNDFLYDDEDEDIYSDEDDDVGDDVDDGSYGKGVYDDRDDGFSDDEDELLEASGHGYQGSGSGSHGIITEEEQKGYVNIDLSPHKYTPTGSGGGRGRGHGGNRDRFPHRKGGNGYIGMNGNGGTVNGNRGTDHGNNPTIVNPGGGMYNPDNNNNRNIYKPRGENGGEIPTVNEGSQDGEKDAASCSSAGNALLVLLLFSFHWLAVRRFLCPSLSVYFC</sequence>
<evidence type="ECO:0000256" key="12">
    <source>
        <dbReference type="SAM" id="MobiDB-lite"/>
    </source>
</evidence>
<evidence type="ECO:0000256" key="7">
    <source>
        <dbReference type="ARBA" id="ARBA00023136"/>
    </source>
</evidence>